<dbReference type="AlphaFoldDB" id="A0A9P7RVV3"/>
<accession>A0A9P7RVV3</accession>
<dbReference type="KEGG" id="more:E1B28_009487"/>
<name>A0A9P7RVV3_9AGAR</name>
<organism evidence="1 2">
    <name type="scientific">Marasmius oreades</name>
    <name type="common">fairy-ring Marasmius</name>
    <dbReference type="NCBI Taxonomy" id="181124"/>
    <lineage>
        <taxon>Eukaryota</taxon>
        <taxon>Fungi</taxon>
        <taxon>Dikarya</taxon>
        <taxon>Basidiomycota</taxon>
        <taxon>Agaricomycotina</taxon>
        <taxon>Agaricomycetes</taxon>
        <taxon>Agaricomycetidae</taxon>
        <taxon>Agaricales</taxon>
        <taxon>Marasmiineae</taxon>
        <taxon>Marasmiaceae</taxon>
        <taxon>Marasmius</taxon>
    </lineage>
</organism>
<sequence length="170" mass="18536">MMTVVQELRWGLIKGKMQRRRGEKTFGGSAKHIPNRINLPPISSAWGVVATFVPMSTEIIAIQGKPSEVATANPSESEDWSDIGCGRKERASMFAPFLLKDTGSLGVESDLEETAIEVKAPPIDRQDLKRGYGCNEDAAVWYQPVACSVIDTHGGERATTVVCIVSWLMG</sequence>
<protein>
    <submittedName>
        <fullName evidence="1">Uncharacterized protein</fullName>
    </submittedName>
</protein>
<proteinExistence type="predicted"/>
<dbReference type="Proteomes" id="UP001049176">
    <property type="component" value="Chromosome 6"/>
</dbReference>
<reference evidence="1" key="1">
    <citation type="journal article" date="2021" name="Genome Biol. Evol.">
        <title>The assembled and annotated genome of the fairy-ring fungus Marasmius oreades.</title>
        <authorList>
            <person name="Hiltunen M."/>
            <person name="Ament-Velasquez S.L."/>
            <person name="Johannesson H."/>
        </authorList>
    </citation>
    <scope>NUCLEOTIDE SEQUENCE</scope>
    <source>
        <strain evidence="1">03SP1</strain>
    </source>
</reference>
<dbReference type="EMBL" id="CM032186">
    <property type="protein sequence ID" value="KAG7090367.1"/>
    <property type="molecule type" value="Genomic_DNA"/>
</dbReference>
<gene>
    <name evidence="1" type="ORF">E1B28_009487</name>
</gene>
<dbReference type="RefSeq" id="XP_043006837.1">
    <property type="nucleotide sequence ID" value="XM_043154382.1"/>
</dbReference>
<evidence type="ECO:0000313" key="1">
    <source>
        <dbReference type="EMBL" id="KAG7090367.1"/>
    </source>
</evidence>
<keyword evidence="2" id="KW-1185">Reference proteome</keyword>
<dbReference type="GeneID" id="66078563"/>
<comment type="caution">
    <text evidence="1">The sequence shown here is derived from an EMBL/GenBank/DDBJ whole genome shotgun (WGS) entry which is preliminary data.</text>
</comment>
<evidence type="ECO:0000313" key="2">
    <source>
        <dbReference type="Proteomes" id="UP001049176"/>
    </source>
</evidence>